<accession>A0D8B0</accession>
<gene>
    <name evidence="2" type="ORF">GSPATT00014244001</name>
</gene>
<name>A0D8B0_PARTE</name>
<protein>
    <submittedName>
        <fullName evidence="2">Uncharacterized protein</fullName>
    </submittedName>
</protein>
<dbReference type="OMA" id="NCKDSAY"/>
<dbReference type="GeneID" id="5032459"/>
<evidence type="ECO:0000313" key="3">
    <source>
        <dbReference type="Proteomes" id="UP000000600"/>
    </source>
</evidence>
<keyword evidence="1" id="KW-0812">Transmembrane</keyword>
<keyword evidence="1" id="KW-0472">Membrane</keyword>
<feature type="transmembrane region" description="Helical" evidence="1">
    <location>
        <begin position="7"/>
        <end position="29"/>
    </location>
</feature>
<keyword evidence="1" id="KW-1133">Transmembrane helix</keyword>
<evidence type="ECO:0000256" key="1">
    <source>
        <dbReference type="SAM" id="Phobius"/>
    </source>
</evidence>
<evidence type="ECO:0000313" key="2">
    <source>
        <dbReference type="EMBL" id="CAK79277.1"/>
    </source>
</evidence>
<dbReference type="Proteomes" id="UP000000600">
    <property type="component" value="Unassembled WGS sequence"/>
</dbReference>
<dbReference type="AlphaFoldDB" id="A0D8B0"/>
<keyword evidence="3" id="KW-1185">Reference proteome</keyword>
<dbReference type="InParanoid" id="A0D8B0"/>
<dbReference type="EMBL" id="CT868319">
    <property type="protein sequence ID" value="CAK79277.1"/>
    <property type="molecule type" value="Genomic_DNA"/>
</dbReference>
<organism evidence="2 3">
    <name type="scientific">Paramecium tetraurelia</name>
    <dbReference type="NCBI Taxonomy" id="5888"/>
    <lineage>
        <taxon>Eukaryota</taxon>
        <taxon>Sar</taxon>
        <taxon>Alveolata</taxon>
        <taxon>Ciliophora</taxon>
        <taxon>Intramacronucleata</taxon>
        <taxon>Oligohymenophorea</taxon>
        <taxon>Peniculida</taxon>
        <taxon>Parameciidae</taxon>
        <taxon>Paramecium</taxon>
    </lineage>
</organism>
<reference evidence="2 3" key="1">
    <citation type="journal article" date="2006" name="Nature">
        <title>Global trends of whole-genome duplications revealed by the ciliate Paramecium tetraurelia.</title>
        <authorList>
            <consortium name="Genoscope"/>
            <person name="Aury J.-M."/>
            <person name="Jaillon O."/>
            <person name="Duret L."/>
            <person name="Noel B."/>
            <person name="Jubin C."/>
            <person name="Porcel B.M."/>
            <person name="Segurens B."/>
            <person name="Daubin V."/>
            <person name="Anthouard V."/>
            <person name="Aiach N."/>
            <person name="Arnaiz O."/>
            <person name="Billaut A."/>
            <person name="Beisson J."/>
            <person name="Blanc I."/>
            <person name="Bouhouche K."/>
            <person name="Camara F."/>
            <person name="Duharcourt S."/>
            <person name="Guigo R."/>
            <person name="Gogendeau D."/>
            <person name="Katinka M."/>
            <person name="Keller A.-M."/>
            <person name="Kissmehl R."/>
            <person name="Klotz C."/>
            <person name="Koll F."/>
            <person name="Le Moue A."/>
            <person name="Lepere C."/>
            <person name="Malinsky S."/>
            <person name="Nowacki M."/>
            <person name="Nowak J.K."/>
            <person name="Plattner H."/>
            <person name="Poulain J."/>
            <person name="Ruiz F."/>
            <person name="Serrano V."/>
            <person name="Zagulski M."/>
            <person name="Dessen P."/>
            <person name="Betermier M."/>
            <person name="Weissenbach J."/>
            <person name="Scarpelli C."/>
            <person name="Schachter V."/>
            <person name="Sperling L."/>
            <person name="Meyer E."/>
            <person name="Cohen J."/>
            <person name="Wincker P."/>
        </authorList>
    </citation>
    <scope>NUCLEOTIDE SEQUENCE [LARGE SCALE GENOMIC DNA]</scope>
    <source>
        <strain evidence="2 3">Stock d4-2</strain>
    </source>
</reference>
<dbReference type="KEGG" id="ptm:GSPATT00014244001"/>
<dbReference type="RefSeq" id="XP_001446674.1">
    <property type="nucleotide sequence ID" value="XM_001446637.1"/>
</dbReference>
<sequence>MQIYYQIQLIITNITAYLMNFIIITLLIIPNYASTSSSNPKYKYQTYQSYKQYHPNPLLNDNQIIDEAFLSEIINENIQIKWRRAPFLNDTIELPDILFSLKDQQEILVIGFNQDGHQYYATRIRVRSFQPLKIYNRTDHIQLKKQFSVLKVLQIADQVADKPQCQETTISSDNVQQLISLLNN</sequence>
<dbReference type="OrthoDB" id="10569157at2759"/>
<dbReference type="HOGENOM" id="CLU_1470923_0_0_1"/>
<proteinExistence type="predicted"/>